<dbReference type="Proteomes" id="UP000094598">
    <property type="component" value="Chromosome"/>
</dbReference>
<dbReference type="OMA" id="LIGWITN"/>
<dbReference type="KEGG" id="mthz:MOTHA_c18560"/>
<evidence type="ECO:0000256" key="6">
    <source>
        <dbReference type="SAM" id="Phobius"/>
    </source>
</evidence>
<evidence type="ECO:0000256" key="3">
    <source>
        <dbReference type="ARBA" id="ARBA00022692"/>
    </source>
</evidence>
<proteinExistence type="inferred from homology"/>
<evidence type="ECO:0000313" key="12">
    <source>
        <dbReference type="Proteomes" id="UP000322283"/>
    </source>
</evidence>
<dbReference type="Proteomes" id="UP000322283">
    <property type="component" value="Unassembled WGS sequence"/>
</dbReference>
<feature type="transmembrane region" description="Helical" evidence="6">
    <location>
        <begin position="175"/>
        <end position="194"/>
    </location>
</feature>
<name>A0A1D7XC69_NEOTH</name>
<dbReference type="InterPro" id="IPR007383">
    <property type="entry name" value="DUF445"/>
</dbReference>
<organism evidence="8 11">
    <name type="scientific">Neomoorella thermoacetica</name>
    <name type="common">Clostridium thermoaceticum</name>
    <dbReference type="NCBI Taxonomy" id="1525"/>
    <lineage>
        <taxon>Bacteria</taxon>
        <taxon>Bacillati</taxon>
        <taxon>Bacillota</taxon>
        <taxon>Clostridia</taxon>
        <taxon>Neomoorellales</taxon>
        <taxon>Neomoorellaceae</taxon>
        <taxon>Neomoorella</taxon>
    </lineage>
</organism>
<reference evidence="9 12" key="3">
    <citation type="submission" date="2019-05" db="EMBL/GenBank/DDBJ databases">
        <title>Genome sequence of Moorella thermoacetica ATCC 33924.</title>
        <authorList>
            <person name="Poehlein A."/>
            <person name="Bengelsdorf F.R."/>
            <person name="Duerre P."/>
            <person name="Daniel R."/>
        </authorList>
    </citation>
    <scope>NUCLEOTIDE SEQUENCE [LARGE SCALE GENOMIC DNA]</scope>
    <source>
        <strain evidence="9 12">ATCC 33924</strain>
    </source>
</reference>
<dbReference type="Proteomes" id="UP000182743">
    <property type="component" value="Unassembled WGS sequence"/>
</dbReference>
<comment type="similarity">
    <text evidence="2">Belongs to the UPF0754 family.</text>
</comment>
<dbReference type="AlphaFoldDB" id="A0A1D7XC69"/>
<evidence type="ECO:0000313" key="10">
    <source>
        <dbReference type="Proteomes" id="UP000094598"/>
    </source>
</evidence>
<dbReference type="EMBL" id="VCDX01000017">
    <property type="protein sequence ID" value="TYL07631.1"/>
    <property type="molecule type" value="Genomic_DNA"/>
</dbReference>
<evidence type="ECO:0008006" key="13">
    <source>
        <dbReference type="Google" id="ProtNLM"/>
    </source>
</evidence>
<dbReference type="PANTHER" id="PTHR35791">
    <property type="entry name" value="UPF0754 MEMBRANE PROTEIN YHEB"/>
    <property type="match status" value="1"/>
</dbReference>
<dbReference type="EMBL" id="MIHH01000003">
    <property type="protein sequence ID" value="OIQ09512.1"/>
    <property type="molecule type" value="Genomic_DNA"/>
</dbReference>
<evidence type="ECO:0000256" key="2">
    <source>
        <dbReference type="ARBA" id="ARBA00008053"/>
    </source>
</evidence>
<accession>A0A1D7XC69</accession>
<evidence type="ECO:0000313" key="11">
    <source>
        <dbReference type="Proteomes" id="UP000182743"/>
    </source>
</evidence>
<reference evidence="8 11" key="1">
    <citation type="submission" date="2016-08" db="EMBL/GenBank/DDBJ databases">
        <title>Genome-based comparison of Moorella thermoacetic strains.</title>
        <authorList>
            <person name="Poehlein A."/>
            <person name="Bengelsdorf F.R."/>
            <person name="Esser C."/>
            <person name="Duerre P."/>
            <person name="Daniel R."/>
        </authorList>
    </citation>
    <scope>NUCLEOTIDE SEQUENCE [LARGE SCALE GENOMIC DNA]</scope>
    <source>
        <strain evidence="8 11">DSM 11768</strain>
    </source>
</reference>
<dbReference type="GeneID" id="45617794"/>
<evidence type="ECO:0000313" key="8">
    <source>
        <dbReference type="EMBL" id="OIQ09512.1"/>
    </source>
</evidence>
<gene>
    <name evidence="7" type="ORF">Maut_02072</name>
    <name evidence="8" type="ORF">MOOR_08970</name>
    <name evidence="9" type="ORF">MTAT_28540</name>
</gene>
<comment type="subcellular location">
    <subcellularLocation>
        <location evidence="1">Endomembrane system</location>
    </subcellularLocation>
</comment>
<feature type="transmembrane region" description="Helical" evidence="6">
    <location>
        <begin position="6"/>
        <end position="30"/>
    </location>
</feature>
<keyword evidence="12" id="KW-1185">Reference proteome</keyword>
<sequence length="197" mass="22250">MYIYGRWIVIPLIGAFIGWVTNVLAIRLLFRPHRPFQFLFWTFQGLIPKRRAEIAANVARVVDKDLLPLGEVLEHLRTPALEEKITELVVEVARRRLTERLPSFIPAGLKEAASKTIEETLRREIPPALEELEGELTSSISSFSLGDLVAEKINKLDLHQVENLIVEVAGRELRYIELLGGVLGFFIGLVQAFVAGR</sequence>
<evidence type="ECO:0000256" key="1">
    <source>
        <dbReference type="ARBA" id="ARBA00004308"/>
    </source>
</evidence>
<evidence type="ECO:0000256" key="5">
    <source>
        <dbReference type="ARBA" id="ARBA00023136"/>
    </source>
</evidence>
<dbReference type="EMBL" id="CP017019">
    <property type="protein sequence ID" value="AOQ24507.1"/>
    <property type="molecule type" value="Genomic_DNA"/>
</dbReference>
<dbReference type="GO" id="GO:0012505">
    <property type="term" value="C:endomembrane system"/>
    <property type="evidence" value="ECO:0007669"/>
    <property type="project" value="UniProtKB-SubCell"/>
</dbReference>
<dbReference type="RefSeq" id="WP_011393261.1">
    <property type="nucleotide sequence ID" value="NZ_BSDM01000002.1"/>
</dbReference>
<evidence type="ECO:0000256" key="4">
    <source>
        <dbReference type="ARBA" id="ARBA00022989"/>
    </source>
</evidence>
<dbReference type="Pfam" id="PF04286">
    <property type="entry name" value="DUF445"/>
    <property type="match status" value="1"/>
</dbReference>
<dbReference type="PANTHER" id="PTHR35791:SF1">
    <property type="entry name" value="UPF0754 MEMBRANE PROTEIN YHEB"/>
    <property type="match status" value="1"/>
</dbReference>
<keyword evidence="5 6" id="KW-0472">Membrane</keyword>
<reference evidence="7 10" key="2">
    <citation type="submission" date="2016-08" db="EMBL/GenBank/DDBJ databases">
        <title>Moorella thermoacetica DSM 103132.</title>
        <authorList>
            <person name="Jendresen C.B."/>
            <person name="Redl S.M."/>
            <person name="Jensen T.O."/>
            <person name="Nielsen A.T."/>
        </authorList>
    </citation>
    <scope>NUCLEOTIDE SEQUENCE [LARGE SCALE GENOMIC DNA]</scope>
    <source>
        <strain evidence="7 10">DSM 103132</strain>
    </source>
</reference>
<dbReference type="PATRIC" id="fig|1525.11.peg.1030"/>
<dbReference type="KEGG" id="mtho:MOTHE_c17730"/>
<evidence type="ECO:0000313" key="9">
    <source>
        <dbReference type="EMBL" id="TYL07631.1"/>
    </source>
</evidence>
<evidence type="ECO:0000313" key="7">
    <source>
        <dbReference type="EMBL" id="AOQ24507.1"/>
    </source>
</evidence>
<keyword evidence="3 6" id="KW-0812">Transmembrane</keyword>
<protein>
    <recommendedName>
        <fullName evidence="13">DUF445 domain-containing protein</fullName>
    </recommendedName>
</protein>
<keyword evidence="4 6" id="KW-1133">Transmembrane helix</keyword>